<proteinExistence type="predicted"/>
<organism evidence="1 2">
    <name type="scientific">Kitasatospora herbaricolor</name>
    <dbReference type="NCBI Taxonomy" id="68217"/>
    <lineage>
        <taxon>Bacteria</taxon>
        <taxon>Bacillati</taxon>
        <taxon>Actinomycetota</taxon>
        <taxon>Actinomycetes</taxon>
        <taxon>Kitasatosporales</taxon>
        <taxon>Streptomycetaceae</taxon>
        <taxon>Kitasatospora</taxon>
    </lineage>
</organism>
<dbReference type="Proteomes" id="UP001432014">
    <property type="component" value="Chromosome"/>
</dbReference>
<evidence type="ECO:0000313" key="1">
    <source>
        <dbReference type="EMBL" id="WUS55419.1"/>
    </source>
</evidence>
<keyword evidence="2" id="KW-1185">Reference proteome</keyword>
<sequence>MSNESSEPIEPGPIDYLIVEFPGSRLTGEGMPLLADLVDRGIIRILDLTFVRKEEDGSVSGIELADVNGDGQLDLAVFEGVSSGLLGEEERSQAGAILSPGDSAAVLLYENLWAAPLAAALRRAGARMIARGHVPVEDLIEALDALDSKA</sequence>
<protein>
    <submittedName>
        <fullName evidence="1">DUF6325 family protein</fullName>
    </submittedName>
</protein>
<evidence type="ECO:0000313" key="2">
    <source>
        <dbReference type="Proteomes" id="UP001432014"/>
    </source>
</evidence>
<name>A0ABZ1W3M2_9ACTN</name>
<dbReference type="InterPro" id="IPR046288">
    <property type="entry name" value="DUF6325"/>
</dbReference>
<reference evidence="1 2" key="1">
    <citation type="submission" date="2022-10" db="EMBL/GenBank/DDBJ databases">
        <title>The complete genomes of actinobacterial strains from the NBC collection.</title>
        <authorList>
            <person name="Joergensen T.S."/>
            <person name="Alvarez Arevalo M."/>
            <person name="Sterndorff E.B."/>
            <person name="Faurdal D."/>
            <person name="Vuksanovic O."/>
            <person name="Mourched A.-S."/>
            <person name="Charusanti P."/>
            <person name="Shaw S."/>
            <person name="Blin K."/>
            <person name="Weber T."/>
        </authorList>
    </citation>
    <scope>NUCLEOTIDE SEQUENCE [LARGE SCALE GENOMIC DNA]</scope>
    <source>
        <strain evidence="1 2">NBC_01247</strain>
    </source>
</reference>
<dbReference type="Pfam" id="PF19850">
    <property type="entry name" value="DUF6325"/>
    <property type="match status" value="1"/>
</dbReference>
<dbReference type="EMBL" id="CP108482">
    <property type="protein sequence ID" value="WUS55419.1"/>
    <property type="molecule type" value="Genomic_DNA"/>
</dbReference>
<dbReference type="RefSeq" id="WP_329499930.1">
    <property type="nucleotide sequence ID" value="NZ_CP108460.1"/>
</dbReference>
<gene>
    <name evidence="1" type="ORF">OG469_07780</name>
</gene>
<accession>A0ABZ1W3M2</accession>